<evidence type="ECO:0000256" key="3">
    <source>
        <dbReference type="ARBA" id="ARBA00022946"/>
    </source>
</evidence>
<keyword evidence="3" id="KW-0809">Transit peptide</keyword>
<dbReference type="Pfam" id="PF01632">
    <property type="entry name" value="Ribosomal_L35p"/>
    <property type="match status" value="1"/>
</dbReference>
<comment type="subcellular location">
    <subcellularLocation>
        <location evidence="1">Mitochondrion</location>
    </subcellularLocation>
</comment>
<evidence type="ECO:0000256" key="7">
    <source>
        <dbReference type="ARBA" id="ARBA00035273"/>
    </source>
</evidence>
<proteinExistence type="inferred from homology"/>
<evidence type="ECO:0000256" key="8">
    <source>
        <dbReference type="ARBA" id="ARBA00035418"/>
    </source>
</evidence>
<dbReference type="InterPro" id="IPR037229">
    <property type="entry name" value="Ribosomal_bL35_sf"/>
</dbReference>
<dbReference type="InterPro" id="IPR021137">
    <property type="entry name" value="Ribosomal_bL35-like"/>
</dbReference>
<dbReference type="GO" id="GO:0006412">
    <property type="term" value="P:translation"/>
    <property type="evidence" value="ECO:0007669"/>
    <property type="project" value="InterPro"/>
</dbReference>
<dbReference type="SUPFAM" id="SSF143034">
    <property type="entry name" value="L35p-like"/>
    <property type="match status" value="1"/>
</dbReference>
<accession>A0A7R9H0M7</accession>
<keyword evidence="6" id="KW-0687">Ribonucleoprotein</keyword>
<protein>
    <recommendedName>
        <fullName evidence="7">Large ribosomal subunit protein bL35m</fullName>
    </recommendedName>
    <alternativeName>
        <fullName evidence="8">39S ribosomal protein L35, mitochondrial</fullName>
    </alternativeName>
</protein>
<dbReference type="AlphaFoldDB" id="A0A7R9H0M7"/>
<dbReference type="PANTHER" id="PTHR15909:SF0">
    <property type="entry name" value="LARGE RIBOSOMAL SUBUNIT PROTEIN BL35M"/>
    <property type="match status" value="1"/>
</dbReference>
<dbReference type="EMBL" id="OD001871">
    <property type="protein sequence ID" value="CAD7403449.1"/>
    <property type="molecule type" value="Genomic_DNA"/>
</dbReference>
<dbReference type="GO" id="GO:1990904">
    <property type="term" value="C:ribonucleoprotein complex"/>
    <property type="evidence" value="ECO:0007669"/>
    <property type="project" value="UniProtKB-KW"/>
</dbReference>
<dbReference type="GO" id="GO:0005739">
    <property type="term" value="C:mitochondrion"/>
    <property type="evidence" value="ECO:0007669"/>
    <property type="project" value="UniProtKB-SubCell"/>
</dbReference>
<evidence type="ECO:0000256" key="5">
    <source>
        <dbReference type="ARBA" id="ARBA00023128"/>
    </source>
</evidence>
<dbReference type="InterPro" id="IPR019338">
    <property type="entry name" value="Ribosomal_bL35m"/>
</dbReference>
<comment type="similarity">
    <text evidence="2">Belongs to the bacterial ribosomal protein bL35 family.</text>
</comment>
<organism evidence="9">
    <name type="scientific">Timema poppense</name>
    <name type="common">Walking stick</name>
    <dbReference type="NCBI Taxonomy" id="170557"/>
    <lineage>
        <taxon>Eukaryota</taxon>
        <taxon>Metazoa</taxon>
        <taxon>Ecdysozoa</taxon>
        <taxon>Arthropoda</taxon>
        <taxon>Hexapoda</taxon>
        <taxon>Insecta</taxon>
        <taxon>Pterygota</taxon>
        <taxon>Neoptera</taxon>
        <taxon>Polyneoptera</taxon>
        <taxon>Phasmatodea</taxon>
        <taxon>Timematodea</taxon>
        <taxon>Timematoidea</taxon>
        <taxon>Timematidae</taxon>
        <taxon>Timema</taxon>
    </lineage>
</organism>
<evidence type="ECO:0000256" key="1">
    <source>
        <dbReference type="ARBA" id="ARBA00004173"/>
    </source>
</evidence>
<reference evidence="9" key="1">
    <citation type="submission" date="2020-11" db="EMBL/GenBank/DDBJ databases">
        <authorList>
            <person name="Tran Van P."/>
        </authorList>
    </citation>
    <scope>NUCLEOTIDE SEQUENCE</scope>
</reference>
<evidence type="ECO:0000256" key="2">
    <source>
        <dbReference type="ARBA" id="ARBA00006598"/>
    </source>
</evidence>
<name>A0A7R9H0M7_TIMPO</name>
<dbReference type="GO" id="GO:0003735">
    <property type="term" value="F:structural constituent of ribosome"/>
    <property type="evidence" value="ECO:0007669"/>
    <property type="project" value="InterPro"/>
</dbReference>
<keyword evidence="5" id="KW-0496">Mitochondrion</keyword>
<evidence type="ECO:0000313" key="9">
    <source>
        <dbReference type="EMBL" id="CAD7403449.1"/>
    </source>
</evidence>
<evidence type="ECO:0000256" key="4">
    <source>
        <dbReference type="ARBA" id="ARBA00022980"/>
    </source>
</evidence>
<dbReference type="PANTHER" id="PTHR15909">
    <property type="entry name" value="39S RIBOSOMAL PROTEIN L35, MITOCHONDRIAL"/>
    <property type="match status" value="1"/>
</dbReference>
<dbReference type="GO" id="GO:0005840">
    <property type="term" value="C:ribosome"/>
    <property type="evidence" value="ECO:0007669"/>
    <property type="project" value="UniProtKB-KW"/>
</dbReference>
<gene>
    <name evidence="9" type="ORF">TPSB3V08_LOCUS4055</name>
</gene>
<sequence length="181" mass="21533">MFGRIFNVLKVAPQINSSLLHYMSVPVSTTSNCIRPQSLAKCLGLNVKQICTSVLNSPLLRDSTTLCRAPNSFQTQSRTVTKFSLKRGKRKSVRAVLNRFYRLEWGGWIRTRSGRHKRLWKKKENLRRRLRQHVFCNSTQSWLLDKMVTKYWRQPRYYVDDPYEPYHTREEFLITRKKPLP</sequence>
<keyword evidence="4" id="KW-0689">Ribosomal protein</keyword>
<evidence type="ECO:0000256" key="6">
    <source>
        <dbReference type="ARBA" id="ARBA00023274"/>
    </source>
</evidence>